<organism evidence="1 2">
    <name type="scientific">Xylaria curta</name>
    <dbReference type="NCBI Taxonomy" id="42375"/>
    <lineage>
        <taxon>Eukaryota</taxon>
        <taxon>Fungi</taxon>
        <taxon>Dikarya</taxon>
        <taxon>Ascomycota</taxon>
        <taxon>Pezizomycotina</taxon>
        <taxon>Sordariomycetes</taxon>
        <taxon>Xylariomycetidae</taxon>
        <taxon>Xylariales</taxon>
        <taxon>Xylariaceae</taxon>
        <taxon>Xylaria</taxon>
    </lineage>
</organism>
<proteinExistence type="predicted"/>
<reference evidence="1" key="1">
    <citation type="submission" date="2022-10" db="EMBL/GenBank/DDBJ databases">
        <title>Genome Sequence of Xylaria curta.</title>
        <authorList>
            <person name="Buettner E."/>
        </authorList>
    </citation>
    <scope>NUCLEOTIDE SEQUENCE</scope>
    <source>
        <strain evidence="1">Babe10</strain>
    </source>
</reference>
<accession>A0ACC1PMQ0</accession>
<dbReference type="EMBL" id="JAPDGR010000156">
    <property type="protein sequence ID" value="KAJ2994820.1"/>
    <property type="molecule type" value="Genomic_DNA"/>
</dbReference>
<keyword evidence="2" id="KW-1185">Reference proteome</keyword>
<protein>
    <submittedName>
        <fullName evidence="1">Uncharacterized protein</fullName>
    </submittedName>
</protein>
<name>A0ACC1PMQ0_9PEZI</name>
<sequence length="593" mass="65251">MYPFILRRAFTTALTCNNLTPTLTRNFMNEMVARRGERSKQSAKWRSKGVSTQKSGKQATIHTNAHNEPSSPSAGQTIAGSCAPLTIPVSPDEQKFSDLSEGGLVHPTLLRTIAEDLKFEYMTPVQAATIRPILKERSDILARAKTGTGKTTAFLLPAIQNLVNRNIKPGSAVSLLVITPTRELALQIAAESKALLQRLPQYQVCTAIGGTNKDAEERRILKGCDILIGTPGRLFDHLGGDSSPVVEKLQQLDTLVLDEADRLLDMGFLPSLKQIVGCLPNRAVKPRQGMLFSATVPEHVQKVSGLVLSKEYKYISTIQKGEISTHERVPQQLVIVPNFSDMAAALLGSLRQEQREVGAETFKAIVFAPTAGLVSFYTEVLQQFPDMPPILQLHSRMTQSKRTSVTEQYRQARSGVMIATDVIARGMDFPAVTNVLQVGIPFDKESYVHRLGRTARAGAEGRGTFIISAHETWFPKWELKGITLNEHPADLTAQDDIKSIAEKMDTQAKTYQAWLGFYKNYMKRMGWDPVRLVAEANKFAFEGLGATEVPSLEKSSVGKMGLRGVKGLSVIKNRPREQISTNCEGPVGRTLPS</sequence>
<evidence type="ECO:0000313" key="1">
    <source>
        <dbReference type="EMBL" id="KAJ2994820.1"/>
    </source>
</evidence>
<gene>
    <name evidence="1" type="ORF">NUW58_g1446</name>
</gene>
<comment type="caution">
    <text evidence="1">The sequence shown here is derived from an EMBL/GenBank/DDBJ whole genome shotgun (WGS) entry which is preliminary data.</text>
</comment>
<evidence type="ECO:0000313" key="2">
    <source>
        <dbReference type="Proteomes" id="UP001143856"/>
    </source>
</evidence>
<dbReference type="Proteomes" id="UP001143856">
    <property type="component" value="Unassembled WGS sequence"/>
</dbReference>